<feature type="transmembrane region" description="Helical" evidence="7">
    <location>
        <begin position="233"/>
        <end position="251"/>
    </location>
</feature>
<feature type="transmembrane region" description="Helical" evidence="7">
    <location>
        <begin position="410"/>
        <end position="429"/>
    </location>
</feature>
<feature type="transmembrane region" description="Helical" evidence="7">
    <location>
        <begin position="506"/>
        <end position="526"/>
    </location>
</feature>
<dbReference type="InterPro" id="IPR022791">
    <property type="entry name" value="L-PG_synthase/AglD"/>
</dbReference>
<comment type="function">
    <text evidence="7">Catalyzes the transfer of a lysyl group from L-lysyl-tRNA(Lys) to membrane-bound phosphatidylglycerol (PG), which produces lysylphosphatidylglycerol (LPG), a major component of the bacterial membrane with a positive net charge. LPG synthesis contributes to bacterial virulence as it is involved in the resistance mechanism against cationic antimicrobial peptides (CAMP) produces by the host's immune system (defensins, cathelicidins) and by the competing microorganisms.</text>
</comment>
<dbReference type="InterPro" id="IPR051211">
    <property type="entry name" value="PG_lysyltransferase"/>
</dbReference>
<dbReference type="EMBL" id="JAJNBZ010000006">
    <property type="protein sequence ID" value="MCE5169764.1"/>
    <property type="molecule type" value="Genomic_DNA"/>
</dbReference>
<keyword evidence="4 7" id="KW-0812">Transmembrane</keyword>
<protein>
    <recommendedName>
        <fullName evidence="7">Phosphatidylglycerol lysyltransferase</fullName>
        <ecNumber evidence="7">2.3.2.3</ecNumber>
    </recommendedName>
    <alternativeName>
        <fullName evidence="7">Lysylphosphatidylglycerol synthase</fullName>
    </alternativeName>
</protein>
<evidence type="ECO:0000256" key="5">
    <source>
        <dbReference type="ARBA" id="ARBA00022989"/>
    </source>
</evidence>
<feature type="transmembrane region" description="Helical" evidence="7">
    <location>
        <begin position="203"/>
        <end position="227"/>
    </location>
</feature>
<evidence type="ECO:0000313" key="9">
    <source>
        <dbReference type="Proteomes" id="UP001199916"/>
    </source>
</evidence>
<feature type="transmembrane region" description="Helical" evidence="7">
    <location>
        <begin position="381"/>
        <end position="398"/>
    </location>
</feature>
<accession>A0ABS8YJN6</accession>
<evidence type="ECO:0000256" key="7">
    <source>
        <dbReference type="RuleBase" id="RU363042"/>
    </source>
</evidence>
<feature type="transmembrane region" description="Helical" evidence="7">
    <location>
        <begin position="98"/>
        <end position="123"/>
    </location>
</feature>
<keyword evidence="3 7" id="KW-0808">Transferase</keyword>
<feature type="transmembrane region" description="Helical" evidence="7">
    <location>
        <begin position="464"/>
        <end position="486"/>
    </location>
</feature>
<feature type="transmembrane region" description="Helical" evidence="7">
    <location>
        <begin position="291"/>
        <end position="311"/>
    </location>
</feature>
<evidence type="ECO:0000256" key="1">
    <source>
        <dbReference type="ARBA" id="ARBA00004651"/>
    </source>
</evidence>
<name>A0ABS8YJN6_9BACL</name>
<keyword evidence="5 7" id="KW-1133">Transmembrane helix</keyword>
<dbReference type="PANTHER" id="PTHR34697">
    <property type="entry name" value="PHOSPHATIDYLGLYCEROL LYSYLTRANSFERASE"/>
    <property type="match status" value="1"/>
</dbReference>
<feature type="transmembrane region" description="Helical" evidence="7">
    <location>
        <begin position="341"/>
        <end position="361"/>
    </location>
</feature>
<dbReference type="NCBIfam" id="TIGR00374">
    <property type="entry name" value="flippase-like domain"/>
    <property type="match status" value="1"/>
</dbReference>
<feature type="transmembrane region" description="Helical" evidence="7">
    <location>
        <begin position="135"/>
        <end position="165"/>
    </location>
</feature>
<evidence type="ECO:0000256" key="4">
    <source>
        <dbReference type="ARBA" id="ARBA00022692"/>
    </source>
</evidence>
<feature type="transmembrane region" description="Helical" evidence="7">
    <location>
        <begin position="435"/>
        <end position="452"/>
    </location>
</feature>
<evidence type="ECO:0000256" key="3">
    <source>
        <dbReference type="ARBA" id="ARBA00022679"/>
    </source>
</evidence>
<dbReference type="EC" id="2.3.2.3" evidence="7"/>
<gene>
    <name evidence="7" type="primary">mprF</name>
    <name evidence="8" type="ORF">LQV63_10610</name>
</gene>
<feature type="transmembrane region" description="Helical" evidence="7">
    <location>
        <begin position="58"/>
        <end position="78"/>
    </location>
</feature>
<evidence type="ECO:0000256" key="2">
    <source>
        <dbReference type="ARBA" id="ARBA00022475"/>
    </source>
</evidence>
<keyword evidence="2" id="KW-1003">Cell membrane</keyword>
<keyword evidence="6 7" id="KW-0472">Membrane</keyword>
<feature type="transmembrane region" description="Helical" evidence="7">
    <location>
        <begin position="171"/>
        <end position="191"/>
    </location>
</feature>
<sequence>MNAIKLRLQALLKHKRLVQTLKIAFPIAVIIFVFFQGKKELSRFSLKESLHAIRLISSDYFTGLIVLGGMAVATMFFYDVLLLRSIKVPVSLGKTFRISWISNTFNGIVGFGGIAGVGIRTILYREFTGDANRLLIAIAWMAPSMISGLSLLGILVICGVFPASVLLAAKGWLWIVLIAVALFFPAYLAFSRWKGRTNASAKLTFGYTIVSFIEWLAAGSVAYVILFLLKADITYFEVIGIFTVSAIAGLISMVPGGFGTFDITYLVGLQALGVADSTVFTALLLYRIVYYFIPFAVGLIFAAFEFGGVAVKKFEDHPTLASYIESGSIIWFIQRSLWNSLSSWSVVILMFMTSIFLATYTLSEPYWDQSAFILPFFHGDIYPIVNGIVLGTSLLMLLMLKGLFERTIRAYVITSVALGLCTLLTFLIGTSIRHTLWLAGMLLFLILLRPQFTRYRYPVTKSMIIFTTLFMSILLLFYTLVGFILAEYTAEAGAAAYTLTYSQFTTTLLTGLTAAFLLYTIGYIVFERHLREPLGRNWRTDDDPLLSGGNAWMYRVIPNKRIFAVHGEQIRFPFIIKGRRVIMLGMPVLNCTPSKEHDALFALYEQADRYGLDIVFHQVGMHGMPLLHDYGNDFIKIGETARYELTEPKNGPPLHRYEVLHYPLDPYLVNEVIHTVNHWDGQPPGYGPTLKQLLTVGDEALRLVLLHSDVERCIGYAVLRWKRSEQTMTIEDIRTKYAFDHPEQEHVLKQLQDILVWLGQHHHCNKLVSSLIPLSHVETYRAPYLWSERTAIAMFRQMRDLYPLSNQRRLWEKLFDVSWEPQYIAFRKQRHMNWTVWRVTRTMSRIRWWREKDHSNSLKIVKMNENR</sequence>
<dbReference type="Pfam" id="PF03706">
    <property type="entry name" value="LPG_synthase_TM"/>
    <property type="match status" value="1"/>
</dbReference>
<comment type="similarity">
    <text evidence="7">Belongs to the LPG synthase family.</text>
</comment>
<keyword evidence="7" id="KW-0046">Antibiotic resistance</keyword>
<dbReference type="PANTHER" id="PTHR34697:SF2">
    <property type="entry name" value="PHOSPHATIDYLGLYCEROL LYSYLTRANSFERASE"/>
    <property type="match status" value="1"/>
</dbReference>
<proteinExistence type="inferred from homology"/>
<reference evidence="8 9" key="1">
    <citation type="submission" date="2021-11" db="EMBL/GenBank/DDBJ databases">
        <title>Draft genome sequence of Paenibacillus profundus YoMME, a new Gram-positive bacteria with exoelectrogenic properties.</title>
        <authorList>
            <person name="Hubenova Y."/>
            <person name="Hubenova E."/>
            <person name="Manasiev Y."/>
            <person name="Peykov S."/>
            <person name="Mitov M."/>
        </authorList>
    </citation>
    <scope>NUCLEOTIDE SEQUENCE [LARGE SCALE GENOMIC DNA]</scope>
    <source>
        <strain evidence="8 9">YoMME</strain>
    </source>
</reference>
<comment type="catalytic activity">
    <reaction evidence="7">
        <text>L-lysyl-tRNA(Lys) + a 1,2-diacyl-sn-glycero-3-phospho-(1'-sn-glycerol) = a 1,2-diacyl-sn-glycero-3-phospho-1'-(3'-O-L-lysyl)-sn-glycerol + tRNA(Lys)</text>
        <dbReference type="Rhea" id="RHEA:10668"/>
        <dbReference type="Rhea" id="RHEA-COMP:9696"/>
        <dbReference type="Rhea" id="RHEA-COMP:9697"/>
        <dbReference type="ChEBI" id="CHEBI:64716"/>
        <dbReference type="ChEBI" id="CHEBI:75792"/>
        <dbReference type="ChEBI" id="CHEBI:78442"/>
        <dbReference type="ChEBI" id="CHEBI:78529"/>
        <dbReference type="EC" id="2.3.2.3"/>
    </reaction>
</comment>
<organism evidence="8 9">
    <name type="scientific">Paenibacillus profundus</name>
    <dbReference type="NCBI Taxonomy" id="1173085"/>
    <lineage>
        <taxon>Bacteria</taxon>
        <taxon>Bacillati</taxon>
        <taxon>Bacillota</taxon>
        <taxon>Bacilli</taxon>
        <taxon>Bacillales</taxon>
        <taxon>Paenibacillaceae</taxon>
        <taxon>Paenibacillus</taxon>
    </lineage>
</organism>
<evidence type="ECO:0000256" key="6">
    <source>
        <dbReference type="ARBA" id="ARBA00023136"/>
    </source>
</evidence>
<dbReference type="RefSeq" id="WP_233696665.1">
    <property type="nucleotide sequence ID" value="NZ_JAJNBZ010000006.1"/>
</dbReference>
<comment type="subcellular location">
    <subcellularLocation>
        <location evidence="1 7">Cell membrane</location>
        <topology evidence="1 7">Multi-pass membrane protein</topology>
    </subcellularLocation>
</comment>
<feature type="transmembrane region" description="Helical" evidence="7">
    <location>
        <begin position="20"/>
        <end position="37"/>
    </location>
</feature>
<evidence type="ECO:0000313" key="8">
    <source>
        <dbReference type="EMBL" id="MCE5169764.1"/>
    </source>
</evidence>
<dbReference type="Proteomes" id="UP001199916">
    <property type="component" value="Unassembled WGS sequence"/>
</dbReference>
<keyword evidence="7" id="KW-0443">Lipid metabolism</keyword>
<keyword evidence="9" id="KW-1185">Reference proteome</keyword>
<comment type="caution">
    <text evidence="8">The sequence shown here is derived from an EMBL/GenBank/DDBJ whole genome shotgun (WGS) entry which is preliminary data.</text>
</comment>